<accession>A0A3A8AYD8</accession>
<dbReference type="EMBL" id="RAPE01000001">
    <property type="protein sequence ID" value="RKF16977.1"/>
    <property type="molecule type" value="Genomic_DNA"/>
</dbReference>
<organism evidence="2 3">
    <name type="scientific">Roseovarius spongiae</name>
    <dbReference type="NCBI Taxonomy" id="2320272"/>
    <lineage>
        <taxon>Bacteria</taxon>
        <taxon>Pseudomonadati</taxon>
        <taxon>Pseudomonadota</taxon>
        <taxon>Alphaproteobacteria</taxon>
        <taxon>Rhodobacterales</taxon>
        <taxon>Roseobacteraceae</taxon>
        <taxon>Roseovarius</taxon>
    </lineage>
</organism>
<evidence type="ECO:0000313" key="2">
    <source>
        <dbReference type="EMBL" id="RKF16977.1"/>
    </source>
</evidence>
<protein>
    <recommendedName>
        <fullName evidence="4">Colicin transporter</fullName>
    </recommendedName>
</protein>
<gene>
    <name evidence="2" type="ORF">D6850_05470</name>
</gene>
<evidence type="ECO:0000256" key="1">
    <source>
        <dbReference type="SAM" id="Coils"/>
    </source>
</evidence>
<sequence length="177" mass="18667">MSEIDAMQGRIMAALDRIGQGLDALGPQGAPGPSDELEALRAQLEDEKLANAQLKERVKQLGARVKEAEERADAAVSDAQSASRAGALRSLDADLQALRHANQQLRDNNAALREANATGVVEPHLINKAMMAELEGLRAARAADRAEVEAVLKELDRLVASAGESGAAGDAPQKEES</sequence>
<dbReference type="OrthoDB" id="7871100at2"/>
<dbReference type="AlphaFoldDB" id="A0A3A8AYD8"/>
<keyword evidence="1" id="KW-0175">Coiled coil</keyword>
<dbReference type="RefSeq" id="WP_121164522.1">
    <property type="nucleotide sequence ID" value="NZ_RAPE01000001.1"/>
</dbReference>
<name>A0A3A8AYD8_9RHOB</name>
<reference evidence="2 3" key="1">
    <citation type="submission" date="2018-09" db="EMBL/GenBank/DDBJ databases">
        <title>Roseovarius spongiae sp. nov., isolated from a marine sponge.</title>
        <authorList>
            <person name="Zhuang L."/>
            <person name="Luo L."/>
        </authorList>
    </citation>
    <scope>NUCLEOTIDE SEQUENCE [LARGE SCALE GENOMIC DNA]</scope>
    <source>
        <strain evidence="2 3">HN-E21</strain>
    </source>
</reference>
<evidence type="ECO:0008006" key="4">
    <source>
        <dbReference type="Google" id="ProtNLM"/>
    </source>
</evidence>
<evidence type="ECO:0000313" key="3">
    <source>
        <dbReference type="Proteomes" id="UP000281128"/>
    </source>
</evidence>
<comment type="caution">
    <text evidence="2">The sequence shown here is derived from an EMBL/GenBank/DDBJ whole genome shotgun (WGS) entry which is preliminary data.</text>
</comment>
<feature type="coiled-coil region" evidence="1">
    <location>
        <begin position="37"/>
        <end position="118"/>
    </location>
</feature>
<dbReference type="Proteomes" id="UP000281128">
    <property type="component" value="Unassembled WGS sequence"/>
</dbReference>
<keyword evidence="3" id="KW-1185">Reference proteome</keyword>
<proteinExistence type="predicted"/>